<dbReference type="Proteomes" id="UP001140949">
    <property type="component" value="Unassembled WGS sequence"/>
</dbReference>
<organism evidence="1 2">
    <name type="scientific">Iris pallida</name>
    <name type="common">Sweet iris</name>
    <dbReference type="NCBI Taxonomy" id="29817"/>
    <lineage>
        <taxon>Eukaryota</taxon>
        <taxon>Viridiplantae</taxon>
        <taxon>Streptophyta</taxon>
        <taxon>Embryophyta</taxon>
        <taxon>Tracheophyta</taxon>
        <taxon>Spermatophyta</taxon>
        <taxon>Magnoliopsida</taxon>
        <taxon>Liliopsida</taxon>
        <taxon>Asparagales</taxon>
        <taxon>Iridaceae</taxon>
        <taxon>Iridoideae</taxon>
        <taxon>Irideae</taxon>
        <taxon>Iris</taxon>
    </lineage>
</organism>
<evidence type="ECO:0000313" key="2">
    <source>
        <dbReference type="Proteomes" id="UP001140949"/>
    </source>
</evidence>
<proteinExistence type="predicted"/>
<keyword evidence="2" id="KW-1185">Reference proteome</keyword>
<gene>
    <name evidence="1" type="ORF">M6B38_401180</name>
</gene>
<reference evidence="1" key="1">
    <citation type="journal article" date="2023" name="GigaByte">
        <title>Genome assembly of the bearded iris, Iris pallida Lam.</title>
        <authorList>
            <person name="Bruccoleri R.E."/>
            <person name="Oakeley E.J."/>
            <person name="Faust A.M.E."/>
            <person name="Altorfer M."/>
            <person name="Dessus-Babus S."/>
            <person name="Burckhardt D."/>
            <person name="Oertli M."/>
            <person name="Naumann U."/>
            <person name="Petersen F."/>
            <person name="Wong J."/>
        </authorList>
    </citation>
    <scope>NUCLEOTIDE SEQUENCE</scope>
    <source>
        <strain evidence="1">GSM-AAB239-AS_SAM_17_03QT</strain>
    </source>
</reference>
<reference evidence="1" key="2">
    <citation type="submission" date="2023-04" db="EMBL/GenBank/DDBJ databases">
        <authorList>
            <person name="Bruccoleri R.E."/>
            <person name="Oakeley E.J."/>
            <person name="Faust A.-M."/>
            <person name="Dessus-Babus S."/>
            <person name="Altorfer M."/>
            <person name="Burckhardt D."/>
            <person name="Oertli M."/>
            <person name="Naumann U."/>
            <person name="Petersen F."/>
            <person name="Wong J."/>
        </authorList>
    </citation>
    <scope>NUCLEOTIDE SEQUENCE</scope>
    <source>
        <strain evidence="1">GSM-AAB239-AS_SAM_17_03QT</strain>
        <tissue evidence="1">Leaf</tissue>
    </source>
</reference>
<dbReference type="EMBL" id="JANAVB010025999">
    <property type="protein sequence ID" value="KAJ6819769.1"/>
    <property type="molecule type" value="Genomic_DNA"/>
</dbReference>
<dbReference type="AlphaFoldDB" id="A0AAX6FTL1"/>
<sequence length="21" mass="2457">MWDLSVLEFFGLRRNRGDSGT</sequence>
<comment type="caution">
    <text evidence="1">The sequence shown here is derived from an EMBL/GenBank/DDBJ whole genome shotgun (WGS) entry which is preliminary data.</text>
</comment>
<evidence type="ECO:0000313" key="1">
    <source>
        <dbReference type="EMBL" id="KAJ6819769.1"/>
    </source>
</evidence>
<accession>A0AAX6FTL1</accession>
<name>A0AAX6FTL1_IRIPA</name>
<protein>
    <submittedName>
        <fullName evidence="1">Uncharacterized protein</fullName>
    </submittedName>
</protein>